<dbReference type="InterPro" id="IPR036650">
    <property type="entry name" value="CAT_RNA-bd_dom_sf"/>
</dbReference>
<dbReference type="GO" id="GO:0006355">
    <property type="term" value="P:regulation of DNA-templated transcription"/>
    <property type="evidence" value="ECO:0007669"/>
    <property type="project" value="InterPro"/>
</dbReference>
<feature type="domain" description="PRD" evidence="2">
    <location>
        <begin position="69"/>
        <end position="173"/>
    </location>
</feature>
<dbReference type="Gene3D" id="2.30.24.10">
    <property type="entry name" value="CAT RNA-binding domain"/>
    <property type="match status" value="1"/>
</dbReference>
<dbReference type="Proteomes" id="UP000218711">
    <property type="component" value="Unassembled WGS sequence"/>
</dbReference>
<evidence type="ECO:0000313" key="4">
    <source>
        <dbReference type="Proteomes" id="UP000218711"/>
    </source>
</evidence>
<gene>
    <name evidence="3" type="ORF">RU92_GL000221</name>
</gene>
<dbReference type="EMBL" id="JXKC01000001">
    <property type="protein sequence ID" value="PCS20573.1"/>
    <property type="molecule type" value="Genomic_DNA"/>
</dbReference>
<dbReference type="GO" id="GO:0003723">
    <property type="term" value="F:RNA binding"/>
    <property type="evidence" value="ECO:0007669"/>
    <property type="project" value="InterPro"/>
</dbReference>
<dbReference type="AlphaFoldDB" id="A0A2A5SXF4"/>
<organism evidence="3 4">
    <name type="scientific">Lactococcus cremoris subsp. tructae</name>
    <dbReference type="NCBI Taxonomy" id="542833"/>
    <lineage>
        <taxon>Bacteria</taxon>
        <taxon>Bacillati</taxon>
        <taxon>Bacillota</taxon>
        <taxon>Bacilli</taxon>
        <taxon>Lactobacillales</taxon>
        <taxon>Streptococcaceae</taxon>
        <taxon>Lactococcus</taxon>
    </lineage>
</organism>
<dbReference type="PROSITE" id="PS51372">
    <property type="entry name" value="PRD_2"/>
    <property type="match status" value="2"/>
</dbReference>
<protein>
    <submittedName>
        <fullName evidence="3">Beta-glucoside operon antiterminator</fullName>
    </submittedName>
</protein>
<evidence type="ECO:0000256" key="1">
    <source>
        <dbReference type="ARBA" id="ARBA00022737"/>
    </source>
</evidence>
<dbReference type="SUPFAM" id="SSF63520">
    <property type="entry name" value="PTS-regulatory domain, PRD"/>
    <property type="match status" value="2"/>
</dbReference>
<evidence type="ECO:0000259" key="2">
    <source>
        <dbReference type="PROSITE" id="PS51372"/>
    </source>
</evidence>
<name>A0A2A5SXF4_LACLC</name>
<dbReference type="PANTHER" id="PTHR30185">
    <property type="entry name" value="CRYPTIC BETA-GLUCOSIDE BGL OPERON ANTITERMINATOR"/>
    <property type="match status" value="1"/>
</dbReference>
<dbReference type="Gene3D" id="1.10.1790.10">
    <property type="entry name" value="PRD domain"/>
    <property type="match status" value="2"/>
</dbReference>
<dbReference type="Pfam" id="PF03123">
    <property type="entry name" value="CAT_RBD"/>
    <property type="match status" value="1"/>
</dbReference>
<dbReference type="InterPro" id="IPR011608">
    <property type="entry name" value="PRD"/>
</dbReference>
<sequence>MEKNVKIKKVLNNNVVIAQNTNDEETILMGLGLGYGKKAGEVVEDKKIEKIFALKVTSEQQNFSELLSEIPSGIVELSILTLAKAKTKFDKTISDTVLVAFADHLNAAIIREKDNIAIKNFLLWDIKRFFPEEFALCLETLQKVKEKLNISLPEDEAGFLAMHIVNGTLGSGHEYATELTKLMEEILTTLKYTLQVNFNEQDIYFQRFITHLKFFTERILSNTKSDESTDEDLFLLITGKYPRAYIGTKKVSEFLKQTRSYEVSQNEQIYMTVHLARILEKIQD</sequence>
<dbReference type="Pfam" id="PF00874">
    <property type="entry name" value="PRD"/>
    <property type="match status" value="2"/>
</dbReference>
<dbReference type="SUPFAM" id="SSF50151">
    <property type="entry name" value="SacY-like RNA-binding domain"/>
    <property type="match status" value="1"/>
</dbReference>
<dbReference type="InterPro" id="IPR036634">
    <property type="entry name" value="PRD_sf"/>
</dbReference>
<feature type="domain" description="PRD" evidence="2">
    <location>
        <begin position="174"/>
        <end position="284"/>
    </location>
</feature>
<proteinExistence type="predicted"/>
<dbReference type="SMART" id="SM01061">
    <property type="entry name" value="CAT_RBD"/>
    <property type="match status" value="1"/>
</dbReference>
<reference evidence="3 4" key="1">
    <citation type="submission" date="2014-12" db="EMBL/GenBank/DDBJ databases">
        <title>Draft genome sequences of 10 type strains of Lactococcus.</title>
        <authorList>
            <person name="Sun Z."/>
            <person name="Zhong Z."/>
            <person name="Liu W."/>
            <person name="Zhang W."/>
            <person name="Zhang H."/>
        </authorList>
    </citation>
    <scope>NUCLEOTIDE SEQUENCE [LARGE SCALE GENOMIC DNA]</scope>
    <source>
        <strain evidence="3 4">DSM 21502</strain>
    </source>
</reference>
<evidence type="ECO:0000313" key="3">
    <source>
        <dbReference type="EMBL" id="PCS20573.1"/>
    </source>
</evidence>
<dbReference type="NCBIfam" id="NF046042">
    <property type="entry name" value="LicT"/>
    <property type="match status" value="1"/>
</dbReference>
<comment type="caution">
    <text evidence="3">The sequence shown here is derived from an EMBL/GenBank/DDBJ whole genome shotgun (WGS) entry which is preliminary data.</text>
</comment>
<dbReference type="InterPro" id="IPR004341">
    <property type="entry name" value="CAT_RNA-bd_dom"/>
</dbReference>
<dbReference type="InterPro" id="IPR050661">
    <property type="entry name" value="BglG_antiterminators"/>
</dbReference>
<keyword evidence="1" id="KW-0677">Repeat</keyword>
<accession>A0A2A5SXF4</accession>
<dbReference type="PANTHER" id="PTHR30185:SF15">
    <property type="entry name" value="CRYPTIC BETA-GLUCOSIDE BGL OPERON ANTITERMINATOR"/>
    <property type="match status" value="1"/>
</dbReference>